<evidence type="ECO:0000313" key="3">
    <source>
        <dbReference type="Proteomes" id="UP000463949"/>
    </source>
</evidence>
<dbReference type="EMBL" id="CP024621">
    <property type="protein sequence ID" value="QHD50014.1"/>
    <property type="molecule type" value="Genomic_DNA"/>
</dbReference>
<proteinExistence type="predicted"/>
<accession>A0A857GN82</accession>
<dbReference type="RefSeq" id="WP_159342325.1">
    <property type="nucleotide sequence ID" value="NZ_CP024621.1"/>
</dbReference>
<protein>
    <submittedName>
        <fullName evidence="2">Uncharacterized protein</fullName>
    </submittedName>
</protein>
<dbReference type="Proteomes" id="UP000463949">
    <property type="component" value="Chromosome"/>
</dbReference>
<reference evidence="2 3" key="1">
    <citation type="submission" date="2017-10" db="EMBL/GenBank/DDBJ databases">
        <title>Coral associated bacteria.</title>
        <authorList>
            <person name="Wang X."/>
        </authorList>
    </citation>
    <scope>NUCLEOTIDE SEQUENCE [LARGE SCALE GENOMIC DNA]</scope>
    <source>
        <strain evidence="2 3">SCSIO 43005</strain>
    </source>
</reference>
<gene>
    <name evidence="2" type="ORF">CTT34_10085</name>
</gene>
<dbReference type="AlphaFoldDB" id="A0A857GN82"/>
<evidence type="ECO:0000313" key="2">
    <source>
        <dbReference type="EMBL" id="QHD50014.1"/>
    </source>
</evidence>
<evidence type="ECO:0000256" key="1">
    <source>
        <dbReference type="SAM" id="Coils"/>
    </source>
</evidence>
<dbReference type="KEGG" id="hmd:CTT34_10085"/>
<sequence>MLTPTHEGTAGAREAETDELIGMLMARNDDLESEKLAALTENDALAAENARLRAELAEQAKQLATMRAA</sequence>
<organism evidence="2 3">
    <name type="scientific">Vreelandella aquamarina</name>
    <dbReference type="NCBI Taxonomy" id="77097"/>
    <lineage>
        <taxon>Bacteria</taxon>
        <taxon>Pseudomonadati</taxon>
        <taxon>Pseudomonadota</taxon>
        <taxon>Gammaproteobacteria</taxon>
        <taxon>Oceanospirillales</taxon>
        <taxon>Halomonadaceae</taxon>
        <taxon>Vreelandella</taxon>
    </lineage>
</organism>
<name>A0A857GN82_9GAMM</name>
<keyword evidence="1" id="KW-0175">Coiled coil</keyword>
<feature type="coiled-coil region" evidence="1">
    <location>
        <begin position="28"/>
        <end position="69"/>
    </location>
</feature>